<evidence type="ECO:0000259" key="5">
    <source>
        <dbReference type="PROSITE" id="PS50009"/>
    </source>
</evidence>
<dbReference type="InterPro" id="IPR023578">
    <property type="entry name" value="Ras_GEF_dom_sf"/>
</dbReference>
<name>A0A9N8VIG8_9GLOM</name>
<feature type="compositionally biased region" description="Basic and acidic residues" evidence="4">
    <location>
        <begin position="729"/>
        <end position="738"/>
    </location>
</feature>
<feature type="compositionally biased region" description="Basic and acidic residues" evidence="4">
    <location>
        <begin position="663"/>
        <end position="677"/>
    </location>
</feature>
<dbReference type="AlphaFoldDB" id="A0A9N8VIG8"/>
<feature type="coiled-coil region" evidence="3">
    <location>
        <begin position="152"/>
        <end position="179"/>
    </location>
</feature>
<evidence type="ECO:0000313" key="6">
    <source>
        <dbReference type="EMBL" id="CAG8456250.1"/>
    </source>
</evidence>
<keyword evidence="7" id="KW-1185">Reference proteome</keyword>
<feature type="compositionally biased region" description="Polar residues" evidence="4">
    <location>
        <begin position="549"/>
        <end position="561"/>
    </location>
</feature>
<dbReference type="Gene3D" id="1.10.840.10">
    <property type="entry name" value="Ras guanine-nucleotide exchange factors catalytic domain"/>
    <property type="match status" value="1"/>
</dbReference>
<dbReference type="EMBL" id="CAJVQA010000109">
    <property type="protein sequence ID" value="CAG8456250.1"/>
    <property type="molecule type" value="Genomic_DNA"/>
</dbReference>
<dbReference type="PROSITE" id="PS50009">
    <property type="entry name" value="RASGEF_CAT"/>
    <property type="match status" value="1"/>
</dbReference>
<dbReference type="InterPro" id="IPR008937">
    <property type="entry name" value="Ras-like_GEF"/>
</dbReference>
<sequence>MSGWESLFNTAAVDYNNGNLRDSYSNYLKAANALLYKFGNEVAFANRETVKSKPVNSVRFFQQLKFCVQRLEDILQNRAINGVPPISQLSAISDNAALNLTNSHPLHLPLVPFSPLTRQSIQHAHSLAVTSQRLSVANQKLADSSKDPDGIIRKLKDEVRQQQSKLDQVNNQIQSIAEVTLLHWDAEAVSLQLTIIDSSLFNKVDFKKDFSAKDKRNSKVQACMDFHRYLTNNFAHQFIYADMTRTSVNSSRGAQHPRESIVPHAVRIAYYLLNVHRNFNSFAALMKALTSPEVRRIRRLWSNLPARTTQILKDLSSYVKKDNDYKAYRDMLAQKMDSFRGVGQGTIVIPWMQPHYEEIKSINQSYTSGKSGDSSDIILSAPGARKLASIFALLEQCKTNIMAHDDEEWNELRKHVTTSQRHRDTITVDGTTITIPPTLSCLGCGDLGLHHWLVSRVYLTKQQLVDESIEIEPLGENEQLPVGQYDIGSDDGDNMEIGTSSKHVFTSSSTPPLNKVSEDNSGEESNEALESLDTPSSIKDFVYTSSNEQTIDNGVSTSVAHETSKPVENGKPVGKPLEETPFNLEPVKNDSTTGFSNGKIEGPSTFASKTTAIPIPQVQKEIQIQPILSPSTNLNPNAPVFIPKQPSVGDKISIKLKQLEGINKNRDSGNESSVNKDENEDEFVYPKSDEDEFVYPELGSPNDAKDGKDSDDDSFKYDSDDGDMVFPHDITDGKKDNVAKNGLSGVMTTTNTKVGNTENGNVPQITIKLQGNTVTKVN</sequence>
<protein>
    <submittedName>
        <fullName evidence="6">3480_t:CDS:1</fullName>
    </submittedName>
</protein>
<feature type="compositionally biased region" description="Polar residues" evidence="4">
    <location>
        <begin position="497"/>
        <end position="512"/>
    </location>
</feature>
<feature type="region of interest" description="Disordered" evidence="4">
    <location>
        <begin position="475"/>
        <end position="536"/>
    </location>
</feature>
<evidence type="ECO:0000313" key="7">
    <source>
        <dbReference type="Proteomes" id="UP000789759"/>
    </source>
</evidence>
<gene>
    <name evidence="6" type="ORF">CPELLU_LOCUS403</name>
</gene>
<dbReference type="OrthoDB" id="10254377at2759"/>
<feature type="region of interest" description="Disordered" evidence="4">
    <location>
        <begin position="549"/>
        <end position="603"/>
    </location>
</feature>
<accession>A0A9N8VIG8</accession>
<dbReference type="GO" id="GO:0005085">
    <property type="term" value="F:guanyl-nucleotide exchange factor activity"/>
    <property type="evidence" value="ECO:0007669"/>
    <property type="project" value="UniProtKB-KW"/>
</dbReference>
<keyword evidence="3" id="KW-0175">Coiled coil</keyword>
<dbReference type="SMART" id="SM00147">
    <property type="entry name" value="RasGEF"/>
    <property type="match status" value="1"/>
</dbReference>
<dbReference type="Proteomes" id="UP000789759">
    <property type="component" value="Unassembled WGS sequence"/>
</dbReference>
<dbReference type="InterPro" id="IPR001895">
    <property type="entry name" value="RASGEF_cat_dom"/>
</dbReference>
<dbReference type="Pfam" id="PF00617">
    <property type="entry name" value="RasGEF"/>
    <property type="match status" value="1"/>
</dbReference>
<organism evidence="6 7">
    <name type="scientific">Cetraspora pellucida</name>
    <dbReference type="NCBI Taxonomy" id="1433469"/>
    <lineage>
        <taxon>Eukaryota</taxon>
        <taxon>Fungi</taxon>
        <taxon>Fungi incertae sedis</taxon>
        <taxon>Mucoromycota</taxon>
        <taxon>Glomeromycotina</taxon>
        <taxon>Glomeromycetes</taxon>
        <taxon>Diversisporales</taxon>
        <taxon>Gigasporaceae</taxon>
        <taxon>Cetraspora</taxon>
    </lineage>
</organism>
<comment type="caution">
    <text evidence="6">The sequence shown here is derived from an EMBL/GenBank/DDBJ whole genome shotgun (WGS) entry which is preliminary data.</text>
</comment>
<evidence type="ECO:0000256" key="3">
    <source>
        <dbReference type="SAM" id="Coils"/>
    </source>
</evidence>
<dbReference type="GO" id="GO:0007264">
    <property type="term" value="P:small GTPase-mediated signal transduction"/>
    <property type="evidence" value="ECO:0007669"/>
    <property type="project" value="InterPro"/>
</dbReference>
<feature type="region of interest" description="Disordered" evidence="4">
    <location>
        <begin position="663"/>
        <end position="743"/>
    </location>
</feature>
<evidence type="ECO:0000256" key="1">
    <source>
        <dbReference type="ARBA" id="ARBA00022658"/>
    </source>
</evidence>
<dbReference type="SUPFAM" id="SSF48366">
    <property type="entry name" value="Ras GEF"/>
    <property type="match status" value="1"/>
</dbReference>
<dbReference type="PANTHER" id="PTHR23113:SF99">
    <property type="entry name" value="RASGEF DOMAIN-CONTAINING PROTEIN"/>
    <property type="match status" value="1"/>
</dbReference>
<dbReference type="InterPro" id="IPR036964">
    <property type="entry name" value="RASGEF_cat_dom_sf"/>
</dbReference>
<evidence type="ECO:0000256" key="2">
    <source>
        <dbReference type="PROSITE-ProRule" id="PRU00168"/>
    </source>
</evidence>
<feature type="compositionally biased region" description="Acidic residues" evidence="4">
    <location>
        <begin position="678"/>
        <end position="694"/>
    </location>
</feature>
<feature type="compositionally biased region" description="Basic and acidic residues" evidence="4">
    <location>
        <begin position="703"/>
        <end position="719"/>
    </location>
</feature>
<feature type="domain" description="Ras-GEF" evidence="5">
    <location>
        <begin position="185"/>
        <end position="431"/>
    </location>
</feature>
<evidence type="ECO:0000256" key="4">
    <source>
        <dbReference type="SAM" id="MobiDB-lite"/>
    </source>
</evidence>
<proteinExistence type="predicted"/>
<keyword evidence="1 2" id="KW-0344">Guanine-nucleotide releasing factor</keyword>
<dbReference type="PANTHER" id="PTHR23113">
    <property type="entry name" value="GUANINE NUCLEOTIDE EXCHANGE FACTOR"/>
    <property type="match status" value="1"/>
</dbReference>
<reference evidence="6" key="1">
    <citation type="submission" date="2021-06" db="EMBL/GenBank/DDBJ databases">
        <authorList>
            <person name="Kallberg Y."/>
            <person name="Tangrot J."/>
            <person name="Rosling A."/>
        </authorList>
    </citation>
    <scope>NUCLEOTIDE SEQUENCE</scope>
    <source>
        <strain evidence="6">FL966</strain>
    </source>
</reference>